<dbReference type="InterPro" id="IPR005025">
    <property type="entry name" value="FMN_Rdtase-like_dom"/>
</dbReference>
<sequence>MTKKRTGQPSTKLDRENFMQVFRQNFFDPTFDSVAAEISAVAEIAWQNYQDKHKAPITRKAGTGFKDPNYDLSVEWIATSEKLKQAALEQRTSKDRILVINASPRNEHTCPSEVPKSFRLTERALQTLKAQTNIEVDFLDLSLLTAEYGKKIYPCKACVSTSMPLCHWPCSCYPNNSLNQVNDWMAEIYERWVRAHGVMIVTPVHWYQAPSGLKLMMDRLVCADGGNPDPTSTHGKKADEARKMELEGWDYPKHLKNRAFGLYVHGDYAGAETLRRNLADWLEDMGLIAAQGQGIKDRYIGYMQPYATNHEDLDKDQDVFKEIDNVVFSLLEKVSEIRNHPEFITKHEAIQDPRPK</sequence>
<dbReference type="Gene3D" id="3.40.50.360">
    <property type="match status" value="1"/>
</dbReference>
<dbReference type="Pfam" id="PF03358">
    <property type="entry name" value="FMN_red"/>
    <property type="match status" value="1"/>
</dbReference>
<comment type="caution">
    <text evidence="4">The sequence shown here is derived from an EMBL/GenBank/DDBJ whole genome shotgun (WGS) entry which is preliminary data.</text>
</comment>
<feature type="domain" description="NADPH-dependent FMN reductase-like" evidence="3">
    <location>
        <begin position="96"/>
        <end position="228"/>
    </location>
</feature>
<gene>
    <name evidence="4" type="ORF">AZI86_00205</name>
</gene>
<accession>A0A150WMK2</accession>
<evidence type="ECO:0000256" key="1">
    <source>
        <dbReference type="ARBA" id="ARBA00022630"/>
    </source>
</evidence>
<protein>
    <submittedName>
        <fullName evidence="4">NADPH-dependent FMN reductase</fullName>
    </submittedName>
</protein>
<dbReference type="RefSeq" id="WP_061833081.1">
    <property type="nucleotide sequence ID" value="NZ_LUKE01000001.1"/>
</dbReference>
<evidence type="ECO:0000259" key="3">
    <source>
        <dbReference type="Pfam" id="PF03358"/>
    </source>
</evidence>
<dbReference type="SUPFAM" id="SSF52218">
    <property type="entry name" value="Flavoproteins"/>
    <property type="match status" value="1"/>
</dbReference>
<keyword evidence="5" id="KW-1185">Reference proteome</keyword>
<dbReference type="PANTHER" id="PTHR43278:SF4">
    <property type="entry name" value="NAD(P)H-DEPENDENT FMN-CONTAINING OXIDOREDUCTASE YWQN-RELATED"/>
    <property type="match status" value="1"/>
</dbReference>
<dbReference type="Proteomes" id="UP000075320">
    <property type="component" value="Unassembled WGS sequence"/>
</dbReference>
<dbReference type="InterPro" id="IPR051796">
    <property type="entry name" value="ISF_SsuE-like"/>
</dbReference>
<evidence type="ECO:0000313" key="4">
    <source>
        <dbReference type="EMBL" id="KYG65537.1"/>
    </source>
</evidence>
<dbReference type="GO" id="GO:0016491">
    <property type="term" value="F:oxidoreductase activity"/>
    <property type="evidence" value="ECO:0007669"/>
    <property type="project" value="InterPro"/>
</dbReference>
<keyword evidence="1" id="KW-0285">Flavoprotein</keyword>
<evidence type="ECO:0000256" key="2">
    <source>
        <dbReference type="ARBA" id="ARBA00022643"/>
    </source>
</evidence>
<dbReference type="EMBL" id="LUKE01000001">
    <property type="protein sequence ID" value="KYG65537.1"/>
    <property type="molecule type" value="Genomic_DNA"/>
</dbReference>
<name>A0A150WMK2_BDEBC</name>
<organism evidence="4 5">
    <name type="scientific">Bdellovibrio bacteriovorus</name>
    <dbReference type="NCBI Taxonomy" id="959"/>
    <lineage>
        <taxon>Bacteria</taxon>
        <taxon>Pseudomonadati</taxon>
        <taxon>Bdellovibrionota</taxon>
        <taxon>Bdellovibrionia</taxon>
        <taxon>Bdellovibrionales</taxon>
        <taxon>Pseudobdellovibrionaceae</taxon>
        <taxon>Bdellovibrio</taxon>
    </lineage>
</organism>
<dbReference type="InterPro" id="IPR029039">
    <property type="entry name" value="Flavoprotein-like_sf"/>
</dbReference>
<keyword evidence="2" id="KW-0288">FMN</keyword>
<proteinExistence type="predicted"/>
<dbReference type="AlphaFoldDB" id="A0A150WMK2"/>
<evidence type="ECO:0000313" key="5">
    <source>
        <dbReference type="Proteomes" id="UP000075320"/>
    </source>
</evidence>
<reference evidence="4 5" key="1">
    <citation type="submission" date="2016-03" db="EMBL/GenBank/DDBJ databases">
        <authorList>
            <person name="Ploux O."/>
        </authorList>
    </citation>
    <scope>NUCLEOTIDE SEQUENCE [LARGE SCALE GENOMIC DNA]</scope>
    <source>
        <strain evidence="4 5">R0</strain>
    </source>
</reference>
<dbReference type="PANTHER" id="PTHR43278">
    <property type="entry name" value="NAD(P)H-DEPENDENT FMN-CONTAINING OXIDOREDUCTASE YWQN-RELATED"/>
    <property type="match status" value="1"/>
</dbReference>